<feature type="non-terminal residue" evidence="1">
    <location>
        <position position="1"/>
    </location>
</feature>
<dbReference type="AlphaFoldDB" id="A0A1Y2J251"/>
<dbReference type="EMBL" id="KZ084090">
    <property type="protein sequence ID" value="OSD06282.1"/>
    <property type="molecule type" value="Genomic_DNA"/>
</dbReference>
<organism evidence="1 2">
    <name type="scientific">Trametes coccinea (strain BRFM310)</name>
    <name type="common">Pycnoporus coccineus</name>
    <dbReference type="NCBI Taxonomy" id="1353009"/>
    <lineage>
        <taxon>Eukaryota</taxon>
        <taxon>Fungi</taxon>
        <taxon>Dikarya</taxon>
        <taxon>Basidiomycota</taxon>
        <taxon>Agaricomycotina</taxon>
        <taxon>Agaricomycetes</taxon>
        <taxon>Polyporales</taxon>
        <taxon>Polyporaceae</taxon>
        <taxon>Trametes</taxon>
    </lineage>
</organism>
<dbReference type="OrthoDB" id="2436145at2759"/>
<name>A0A1Y2J251_TRAC3</name>
<sequence length="118" mass="12808">RTYLGEVLDLYKKTNNRHGSLDVAATVTGLSYLSLRVYLPLSTANLTDSDAPSDSTDKEFNDNVADATSLAPPFSCRNRNVDIHTHAPADQLLYHLGLNAASGPHHSLALKAFAASRW</sequence>
<reference evidence="1 2" key="1">
    <citation type="journal article" date="2015" name="Biotechnol. Biofuels">
        <title>Enhanced degradation of softwood versus hardwood by the white-rot fungus Pycnoporus coccineus.</title>
        <authorList>
            <person name="Couturier M."/>
            <person name="Navarro D."/>
            <person name="Chevret D."/>
            <person name="Henrissat B."/>
            <person name="Piumi F."/>
            <person name="Ruiz-Duenas F.J."/>
            <person name="Martinez A.T."/>
            <person name="Grigoriev I.V."/>
            <person name="Riley R."/>
            <person name="Lipzen A."/>
            <person name="Berrin J.G."/>
            <person name="Master E.R."/>
            <person name="Rosso M.N."/>
        </authorList>
    </citation>
    <scope>NUCLEOTIDE SEQUENCE [LARGE SCALE GENOMIC DNA]</scope>
    <source>
        <strain evidence="1 2">BRFM310</strain>
    </source>
</reference>
<protein>
    <submittedName>
        <fullName evidence="1">Uncharacterized protein</fullName>
    </submittedName>
</protein>
<gene>
    <name evidence="1" type="ORF">PYCCODRAFT_1341735</name>
</gene>
<keyword evidence="2" id="KW-1185">Reference proteome</keyword>
<evidence type="ECO:0000313" key="1">
    <source>
        <dbReference type="EMBL" id="OSD06282.1"/>
    </source>
</evidence>
<accession>A0A1Y2J251</accession>
<dbReference type="Proteomes" id="UP000193067">
    <property type="component" value="Unassembled WGS sequence"/>
</dbReference>
<proteinExistence type="predicted"/>
<feature type="non-terminal residue" evidence="1">
    <location>
        <position position="118"/>
    </location>
</feature>
<evidence type="ECO:0000313" key="2">
    <source>
        <dbReference type="Proteomes" id="UP000193067"/>
    </source>
</evidence>